<evidence type="ECO:0000256" key="1">
    <source>
        <dbReference type="SAM" id="Phobius"/>
    </source>
</evidence>
<dbReference type="Pfam" id="PF07790">
    <property type="entry name" value="Pilin_N"/>
    <property type="match status" value="1"/>
</dbReference>
<protein>
    <recommendedName>
        <fullName evidence="2">Archaeal Type IV pilin N-terminal domain-containing protein</fullName>
    </recommendedName>
</protein>
<reference evidence="3 4" key="1">
    <citation type="journal article" date="2006" name="Science">
        <title>Genome of rice cluster I archaea -- the key methane producers in the rice rhizosphere.</title>
        <authorList>
            <person name="Erkel C."/>
            <person name="Kube M."/>
            <person name="Reinhardt R."/>
            <person name="Liesack W."/>
        </authorList>
    </citation>
    <scope>NUCLEOTIDE SEQUENCE [LARGE SCALE GENOMIC DNA]</scope>
    <source>
        <strain evidence="4">DSM 22066 / NBRC 105507 / MRE50</strain>
    </source>
</reference>
<organism evidence="3 4">
    <name type="scientific">Methanocella arvoryzae (strain DSM 22066 / NBRC 105507 / MRE50)</name>
    <dbReference type="NCBI Taxonomy" id="351160"/>
    <lineage>
        <taxon>Archaea</taxon>
        <taxon>Methanobacteriati</taxon>
        <taxon>Methanobacteriota</taxon>
        <taxon>Stenosarchaea group</taxon>
        <taxon>Methanomicrobia</taxon>
        <taxon>Methanocellales</taxon>
        <taxon>Methanocellaceae</taxon>
        <taxon>Methanocella</taxon>
    </lineage>
</organism>
<dbReference type="EMBL" id="AM114193">
    <property type="protein sequence ID" value="CAJ35770.1"/>
    <property type="molecule type" value="Genomic_DNA"/>
</dbReference>
<name>Q0W773_METAR</name>
<dbReference type="eggNOG" id="arCOG02416">
    <property type="taxonomic scope" value="Archaea"/>
</dbReference>
<dbReference type="InterPro" id="IPR012859">
    <property type="entry name" value="Pilin_N_archaeal"/>
</dbReference>
<keyword evidence="4" id="KW-1185">Reference proteome</keyword>
<feature type="transmembrane region" description="Helical" evidence="1">
    <location>
        <begin position="16"/>
        <end position="38"/>
    </location>
</feature>
<evidence type="ECO:0000313" key="3">
    <source>
        <dbReference type="EMBL" id="CAJ35770.1"/>
    </source>
</evidence>
<feature type="domain" description="Archaeal Type IV pilin N-terminal" evidence="2">
    <location>
        <begin position="20"/>
        <end position="89"/>
    </location>
</feature>
<sequence>MPLHPITKDDFGVENAVYGILMIAIVVMVALLIGSLVLSQGGQVQVLASSPKASLTGVMYGGTTPTMMINHESGDPLQVSQIMLNVYDDDGVLIGSTQVSNISPAVTPEQLSPGMQTSAIPLSLNTGKTIDTGSRYTVKVVSSQSKQQIGSVVLVAR</sequence>
<dbReference type="STRING" id="351160.RCIX308"/>
<gene>
    <name evidence="3" type="ORF">RCIX308</name>
</gene>
<accession>Q0W773</accession>
<evidence type="ECO:0000313" key="4">
    <source>
        <dbReference type="Proteomes" id="UP000000663"/>
    </source>
</evidence>
<keyword evidence="1" id="KW-1133">Transmembrane helix</keyword>
<keyword evidence="1" id="KW-0472">Membrane</keyword>
<dbReference type="RefSeq" id="WP_012036729.1">
    <property type="nucleotide sequence ID" value="NC_009464.1"/>
</dbReference>
<evidence type="ECO:0000259" key="2">
    <source>
        <dbReference type="Pfam" id="PF07790"/>
    </source>
</evidence>
<dbReference type="Proteomes" id="UP000000663">
    <property type="component" value="Chromosome"/>
</dbReference>
<dbReference type="GeneID" id="5144633"/>
<dbReference type="OrthoDB" id="148032at2157"/>
<proteinExistence type="predicted"/>
<dbReference type="KEGG" id="rci:RCIX308"/>
<dbReference type="AlphaFoldDB" id="Q0W773"/>
<keyword evidence="1" id="KW-0812">Transmembrane</keyword>